<sequence length="1035" mass="119184">MSSLEHQINLFKSNYLQKYMQSQNENEEHFDKMINDITDNIASLIDTKGITLLNLVMSLKNDITSVDDESRQCSLDLLSITLSKIKNDILLNNECNVIFDFYLSKILNGNVDIYCFRQILDGIYYILDFKHLAKSFPGINHLLQFLVDEYNPNEFVAAIRYKIFTILDKFLNGGFVTEEDLFINAFMNVANGEKDPKNLMKSFNINKQITTIFNREILYSNSQKLFDLLFCYFPITFKPPKNDPYKISSDDLKKSLRNALSNCDYFAIDCFPNLIDKLTATSLNVKNETLNTLKECIANYSEESISNYWQPIWDALKNEVLRNSVDESDEEYGVNNYKVSLEVIKELFSKLDNYVFEKFKFDETMLNFVFDDLKHNFETGKNLKQTSEIFAVISSINLELNGKILQLALPVLFEPIKSKKELDMESHKLLLMNLAFFLKVASEFNSPLPNESPLFKFKDDILILLTQNLTTTSDNEIHIKTLSIFQLTNLAKIKEFLAKDELEMIAHVIRDTLNSPVSKNKNIFLACLDSIKVFVSYDNIDIVKEVILSSIFENLKTAESQELFDKNLKTAVDIVLASSKLTQYVIAELVDYIQPSTILDLESCFLIISSVYTLLDSKLNKIDNEVHANETNFNHLVSKKEISDFDEARHKLIYAETIDELYQVMFTYDQIFDHDGLMEVIGLIFYDYVTTLNIEEQSIFYEKYIEPISEQVFSSANRLIIFYSKIIAAFNINLDILPSKEIFAKSLDLIYNNHDIAPIIKTNYFLLISLLVNKSKTLIGSFEVFTEIYEKSSNNIPLMFWISKGLSLSNHKLSTKALQFLIILIDNPLTGDIAAQCFNIPMINLTTFRKVKTGNNKNLNINMLYQQRIFHTVVPTLIEKYKSTSDEFIKSRYLISLSHVLKNTPVAIKTNFTQQLFPLLINALDAQTQDVKSSSIQTINDTFVTQPEMLLSHVDTLIKKSLSLATDLNNSEKVRILSLKTLLLFVNIVPINMLNPYKDYIINEIIPALDDPKRFVRKWAVDTRQAYFDLGQAIV</sequence>
<dbReference type="Proteomes" id="UP000092321">
    <property type="component" value="Unassembled WGS sequence"/>
</dbReference>
<keyword evidence="3" id="KW-0677">Repeat</keyword>
<dbReference type="PANTHER" id="PTHR12891">
    <property type="entry name" value="DNA REPAIR/TRANSCRIPTION PROTEIN MET18/MMS19"/>
    <property type="match status" value="1"/>
</dbReference>
<dbReference type="InterPro" id="IPR039920">
    <property type="entry name" value="MMS19"/>
</dbReference>
<dbReference type="Pfam" id="PF14500">
    <property type="entry name" value="MMS19_N"/>
    <property type="match status" value="1"/>
</dbReference>
<dbReference type="InterPro" id="IPR029240">
    <property type="entry name" value="MMS19_N"/>
</dbReference>
<feature type="domain" description="MMS19 N-terminal" evidence="7">
    <location>
        <begin position="56"/>
        <end position="321"/>
    </location>
</feature>
<name>A0A1B7TB41_9ASCO</name>
<evidence type="ECO:0000259" key="6">
    <source>
        <dbReference type="Pfam" id="PF12460"/>
    </source>
</evidence>
<evidence type="ECO:0000256" key="3">
    <source>
        <dbReference type="ARBA" id="ARBA00022737"/>
    </source>
</evidence>
<evidence type="ECO:0000313" key="8">
    <source>
        <dbReference type="EMBL" id="OBA25952.1"/>
    </source>
</evidence>
<dbReference type="AlphaFoldDB" id="A0A1B7TB41"/>
<dbReference type="GO" id="GO:0006281">
    <property type="term" value="P:DNA repair"/>
    <property type="evidence" value="ECO:0007669"/>
    <property type="project" value="UniProtKB-UniRule"/>
</dbReference>
<gene>
    <name evidence="8" type="ORF">HANVADRAFT_53524</name>
</gene>
<dbReference type="GO" id="GO:0051604">
    <property type="term" value="P:protein maturation"/>
    <property type="evidence" value="ECO:0007669"/>
    <property type="project" value="UniProtKB-UniRule"/>
</dbReference>
<keyword evidence="5" id="KW-0234">DNA repair</keyword>
<proteinExistence type="inferred from homology"/>
<reference evidence="9" key="1">
    <citation type="journal article" date="2016" name="Proc. Natl. Acad. Sci. U.S.A.">
        <title>Comparative genomics of biotechnologically important yeasts.</title>
        <authorList>
            <person name="Riley R."/>
            <person name="Haridas S."/>
            <person name="Wolfe K.H."/>
            <person name="Lopes M.R."/>
            <person name="Hittinger C.T."/>
            <person name="Goeker M."/>
            <person name="Salamov A.A."/>
            <person name="Wisecaver J.H."/>
            <person name="Long T.M."/>
            <person name="Calvey C.H."/>
            <person name="Aerts A.L."/>
            <person name="Barry K.W."/>
            <person name="Choi C."/>
            <person name="Clum A."/>
            <person name="Coughlan A.Y."/>
            <person name="Deshpande S."/>
            <person name="Douglass A.P."/>
            <person name="Hanson S.J."/>
            <person name="Klenk H.-P."/>
            <person name="LaButti K.M."/>
            <person name="Lapidus A."/>
            <person name="Lindquist E.A."/>
            <person name="Lipzen A.M."/>
            <person name="Meier-Kolthoff J.P."/>
            <person name="Ohm R.A."/>
            <person name="Otillar R.P."/>
            <person name="Pangilinan J.L."/>
            <person name="Peng Y."/>
            <person name="Rokas A."/>
            <person name="Rosa C.A."/>
            <person name="Scheuner C."/>
            <person name="Sibirny A.A."/>
            <person name="Slot J.C."/>
            <person name="Stielow J.B."/>
            <person name="Sun H."/>
            <person name="Kurtzman C.P."/>
            <person name="Blackwell M."/>
            <person name="Grigoriev I.V."/>
            <person name="Jeffries T.W."/>
        </authorList>
    </citation>
    <scope>NUCLEOTIDE SEQUENCE [LARGE SCALE GENOMIC DNA]</scope>
    <source>
        <strain evidence="9">NRRL Y-1626</strain>
    </source>
</reference>
<keyword evidence="4 5" id="KW-0539">Nucleus</keyword>
<dbReference type="GO" id="GO:0005634">
    <property type="term" value="C:nucleus"/>
    <property type="evidence" value="ECO:0007669"/>
    <property type="project" value="UniProtKB-SubCell"/>
</dbReference>
<dbReference type="InterPro" id="IPR024687">
    <property type="entry name" value="MMS19_C"/>
</dbReference>
<dbReference type="GO" id="GO:0097361">
    <property type="term" value="C:cytosolic [4Fe-4S] assembly targeting complex"/>
    <property type="evidence" value="ECO:0007669"/>
    <property type="project" value="UniProtKB-UniRule"/>
</dbReference>
<protein>
    <recommendedName>
        <fullName evidence="5">MMS19 nucleotide excision repair protein</fullName>
    </recommendedName>
</protein>
<comment type="function">
    <text evidence="5">Key component of the cytosolic iron-sulfur protein assembly (CIA) complex, a multiprotein complex that mediates the incorporation of iron-sulfur cluster into apoproteins specifically involved in DNA metabolism and genomic integrity. In the CIA complex, MMS19 acts as an adapter between early-acting CIA components and a subset of cellular target iron-sulfur proteins.</text>
</comment>
<dbReference type="GO" id="GO:0016226">
    <property type="term" value="P:iron-sulfur cluster assembly"/>
    <property type="evidence" value="ECO:0007669"/>
    <property type="project" value="UniProtKB-UniRule"/>
</dbReference>
<comment type="subcellular location">
    <subcellularLocation>
        <location evidence="1 5">Nucleus</location>
    </subcellularLocation>
</comment>
<dbReference type="SUPFAM" id="SSF48371">
    <property type="entry name" value="ARM repeat"/>
    <property type="match status" value="1"/>
</dbReference>
<evidence type="ECO:0000259" key="7">
    <source>
        <dbReference type="Pfam" id="PF14500"/>
    </source>
</evidence>
<accession>A0A1B7TB41</accession>
<evidence type="ECO:0000256" key="2">
    <source>
        <dbReference type="ARBA" id="ARBA00009340"/>
    </source>
</evidence>
<organism evidence="8 9">
    <name type="scientific">Hanseniaspora valbyensis NRRL Y-1626</name>
    <dbReference type="NCBI Taxonomy" id="766949"/>
    <lineage>
        <taxon>Eukaryota</taxon>
        <taxon>Fungi</taxon>
        <taxon>Dikarya</taxon>
        <taxon>Ascomycota</taxon>
        <taxon>Saccharomycotina</taxon>
        <taxon>Saccharomycetes</taxon>
        <taxon>Saccharomycodales</taxon>
        <taxon>Saccharomycodaceae</taxon>
        <taxon>Hanseniaspora</taxon>
    </lineage>
</organism>
<feature type="domain" description="MMS19 C-terminal" evidence="6">
    <location>
        <begin position="641"/>
        <end position="985"/>
    </location>
</feature>
<evidence type="ECO:0000256" key="4">
    <source>
        <dbReference type="ARBA" id="ARBA00023242"/>
    </source>
</evidence>
<dbReference type="Pfam" id="PF12460">
    <property type="entry name" value="MMS19_C"/>
    <property type="match status" value="1"/>
</dbReference>
<comment type="similarity">
    <text evidence="2 5">Belongs to the MET18/MMS19 family.</text>
</comment>
<comment type="caution">
    <text evidence="8">The sequence shown here is derived from an EMBL/GenBank/DDBJ whole genome shotgun (WGS) entry which is preliminary data.</text>
</comment>
<keyword evidence="9" id="KW-1185">Reference proteome</keyword>
<dbReference type="EMBL" id="LXPE01000031">
    <property type="protein sequence ID" value="OBA25952.1"/>
    <property type="molecule type" value="Genomic_DNA"/>
</dbReference>
<dbReference type="Gene3D" id="1.25.10.10">
    <property type="entry name" value="Leucine-rich Repeat Variant"/>
    <property type="match status" value="1"/>
</dbReference>
<keyword evidence="5" id="KW-0227">DNA damage</keyword>
<evidence type="ECO:0000256" key="5">
    <source>
        <dbReference type="RuleBase" id="RU367072"/>
    </source>
</evidence>
<dbReference type="PANTHER" id="PTHR12891:SF0">
    <property type="entry name" value="MMS19 NUCLEOTIDE EXCISION REPAIR PROTEIN HOMOLOG"/>
    <property type="match status" value="1"/>
</dbReference>
<evidence type="ECO:0000313" key="9">
    <source>
        <dbReference type="Proteomes" id="UP000092321"/>
    </source>
</evidence>
<dbReference type="InterPro" id="IPR011989">
    <property type="entry name" value="ARM-like"/>
</dbReference>
<evidence type="ECO:0000256" key="1">
    <source>
        <dbReference type="ARBA" id="ARBA00004123"/>
    </source>
</evidence>
<dbReference type="InterPro" id="IPR016024">
    <property type="entry name" value="ARM-type_fold"/>
</dbReference>
<dbReference type="OrthoDB" id="342900at2759"/>